<dbReference type="GO" id="GO:0005507">
    <property type="term" value="F:copper ion binding"/>
    <property type="evidence" value="ECO:0007669"/>
    <property type="project" value="TreeGrafter"/>
</dbReference>
<evidence type="ECO:0000313" key="2">
    <source>
        <dbReference type="EMBL" id="SME89883.1"/>
    </source>
</evidence>
<proteinExistence type="inferred from homology"/>
<accession>A0A1X7C4K9</accession>
<dbReference type="GO" id="GO:0010038">
    <property type="term" value="P:response to metal ion"/>
    <property type="evidence" value="ECO:0007669"/>
    <property type="project" value="InterPro"/>
</dbReference>
<dbReference type="InterPro" id="IPR011322">
    <property type="entry name" value="N-reg_PII-like_a/b"/>
</dbReference>
<dbReference type="STRING" id="1519643.SAMN06295933_0342"/>
<organism evidence="2 3">
    <name type="scientific">Desulfovibrio gilichinskyi</name>
    <dbReference type="NCBI Taxonomy" id="1519643"/>
    <lineage>
        <taxon>Bacteria</taxon>
        <taxon>Pseudomonadati</taxon>
        <taxon>Thermodesulfobacteriota</taxon>
        <taxon>Desulfovibrionia</taxon>
        <taxon>Desulfovibrionales</taxon>
        <taxon>Desulfovibrionaceae</taxon>
        <taxon>Desulfovibrio</taxon>
    </lineage>
</organism>
<reference evidence="3" key="1">
    <citation type="submission" date="2017-04" db="EMBL/GenBank/DDBJ databases">
        <authorList>
            <person name="Varghese N."/>
            <person name="Submissions S."/>
        </authorList>
    </citation>
    <scope>NUCLEOTIDE SEQUENCE [LARGE SCALE GENOMIC DNA]</scope>
    <source>
        <strain evidence="3">K3S</strain>
    </source>
</reference>
<dbReference type="Gene3D" id="3.30.70.120">
    <property type="match status" value="1"/>
</dbReference>
<sequence length="112" mass="12737">MDENLHITLIYITASDAEEARKIGCELLTRHFVACVNVIDKMESMYWWEGRLESSTEAILLVKTVPSLVGKVTETVKNMHSYDCPCIVAVESKEGNSEFFEWVESQTARAVY</sequence>
<dbReference type="RefSeq" id="WP_245805433.1">
    <property type="nucleotide sequence ID" value="NZ_FWZU01000001.1"/>
</dbReference>
<evidence type="ECO:0000256" key="1">
    <source>
        <dbReference type="ARBA" id="ARBA00010169"/>
    </source>
</evidence>
<evidence type="ECO:0000313" key="3">
    <source>
        <dbReference type="Proteomes" id="UP000192906"/>
    </source>
</evidence>
<dbReference type="Pfam" id="PF03091">
    <property type="entry name" value="CutA1"/>
    <property type="match status" value="1"/>
</dbReference>
<keyword evidence="3" id="KW-1185">Reference proteome</keyword>
<comment type="similarity">
    <text evidence="1">Belongs to the CutA family.</text>
</comment>
<dbReference type="SUPFAM" id="SSF54913">
    <property type="entry name" value="GlnB-like"/>
    <property type="match status" value="1"/>
</dbReference>
<name>A0A1X7C4K9_9BACT</name>
<dbReference type="PANTHER" id="PTHR23419">
    <property type="entry name" value="DIVALENT CATION TOLERANCE CUTA-RELATED"/>
    <property type="match status" value="1"/>
</dbReference>
<dbReference type="EMBL" id="FWZU01000001">
    <property type="protein sequence ID" value="SME89883.1"/>
    <property type="molecule type" value="Genomic_DNA"/>
</dbReference>
<gene>
    <name evidence="2" type="ORF">SAMN06295933_0342</name>
</gene>
<dbReference type="InterPro" id="IPR004323">
    <property type="entry name" value="Ion_tolerance_CutA"/>
</dbReference>
<protein>
    <submittedName>
        <fullName evidence="2">Divalent cation tolerance protein</fullName>
    </submittedName>
</protein>
<dbReference type="InterPro" id="IPR015867">
    <property type="entry name" value="N-reg_PII/ATP_PRibTrfase_C"/>
</dbReference>
<dbReference type="AlphaFoldDB" id="A0A1X7C4K9"/>
<dbReference type="PANTHER" id="PTHR23419:SF8">
    <property type="entry name" value="FI09726P"/>
    <property type="match status" value="1"/>
</dbReference>
<dbReference type="Proteomes" id="UP000192906">
    <property type="component" value="Unassembled WGS sequence"/>
</dbReference>